<dbReference type="InterPro" id="IPR051948">
    <property type="entry name" value="Hsp70_co-chaperone_J-domain"/>
</dbReference>
<evidence type="ECO:0000256" key="1">
    <source>
        <dbReference type="ARBA" id="ARBA00022705"/>
    </source>
</evidence>
<dbReference type="CDD" id="cd06257">
    <property type="entry name" value="DnaJ"/>
    <property type="match status" value="1"/>
</dbReference>
<dbReference type="GO" id="GO:0051087">
    <property type="term" value="F:protein-folding chaperone binding"/>
    <property type="evidence" value="ECO:0007669"/>
    <property type="project" value="TreeGrafter"/>
</dbReference>
<keyword evidence="2" id="KW-0143">Chaperone</keyword>
<dbReference type="AlphaFoldDB" id="A0A949NBA5"/>
<dbReference type="PRINTS" id="PR00625">
    <property type="entry name" value="JDOMAIN"/>
</dbReference>
<feature type="domain" description="J" evidence="3">
    <location>
        <begin position="2"/>
        <end position="69"/>
    </location>
</feature>
<comment type="caution">
    <text evidence="4">The sequence shown here is derived from an EMBL/GenBank/DDBJ whole genome shotgun (WGS) entry which is preliminary data.</text>
</comment>
<keyword evidence="1" id="KW-0235">DNA replication</keyword>
<accession>A0A949NBA5</accession>
<dbReference type="PANTHER" id="PTHR44360:SF1">
    <property type="entry name" value="DNAJ HOMOLOG SUBFAMILY B MEMBER 9"/>
    <property type="match status" value="1"/>
</dbReference>
<evidence type="ECO:0000313" key="4">
    <source>
        <dbReference type="EMBL" id="MBU9737372.1"/>
    </source>
</evidence>
<name>A0A949NBA5_9FIRM</name>
<dbReference type="GO" id="GO:0051787">
    <property type="term" value="F:misfolded protein binding"/>
    <property type="evidence" value="ECO:0007669"/>
    <property type="project" value="TreeGrafter"/>
</dbReference>
<dbReference type="InterPro" id="IPR001623">
    <property type="entry name" value="DnaJ_domain"/>
</dbReference>
<dbReference type="SUPFAM" id="SSF46565">
    <property type="entry name" value="Chaperone J-domain"/>
    <property type="match status" value="1"/>
</dbReference>
<gene>
    <name evidence="4" type="ORF">KTH89_12550</name>
</gene>
<dbReference type="PANTHER" id="PTHR44360">
    <property type="entry name" value="DNAJ HOMOLOG SUBFAMILY B MEMBER 9"/>
    <property type="match status" value="1"/>
</dbReference>
<dbReference type="Gene3D" id="1.10.287.110">
    <property type="entry name" value="DnaJ domain"/>
    <property type="match status" value="1"/>
</dbReference>
<reference evidence="4" key="1">
    <citation type="submission" date="2021-06" db="EMBL/GenBank/DDBJ databases">
        <title>Description of novel taxa of the family Lachnospiraceae.</title>
        <authorList>
            <person name="Chaplin A.V."/>
            <person name="Sokolova S.R."/>
            <person name="Pikina A.P."/>
            <person name="Korzhanova M."/>
            <person name="Belova V."/>
            <person name="Korostin D."/>
            <person name="Efimov B.A."/>
        </authorList>
    </citation>
    <scope>NUCLEOTIDE SEQUENCE</scope>
    <source>
        <strain evidence="4">ASD5720</strain>
    </source>
</reference>
<evidence type="ECO:0000259" key="3">
    <source>
        <dbReference type="PROSITE" id="PS50076"/>
    </source>
</evidence>
<sequence length="218" mass="24020">MNPYEVLGVTPAATDEEIKKAYRRLSRKYHPDANIGKPGEKEAEEKFKEVQQAYNAIIKDRENGYSSYGSNNGGGFGGGFGSFYGNGGFNRQQGGYQDTASVEMQAAANYINSGHYKEALNVLEGIRSRDSRWYYYSAIANSGMGNNIRAMDMARQAAAMDPSNQEYQLLLQRLEAGGSWYGTMGKAYGGQPAAGMNNLCCQLLLCNMLCNCCFCRPY</sequence>
<dbReference type="InterPro" id="IPR011990">
    <property type="entry name" value="TPR-like_helical_dom_sf"/>
</dbReference>
<protein>
    <submittedName>
        <fullName evidence="4">J domain-containing protein</fullName>
    </submittedName>
</protein>
<dbReference type="GO" id="GO:0006260">
    <property type="term" value="P:DNA replication"/>
    <property type="evidence" value="ECO:0007669"/>
    <property type="project" value="UniProtKB-KW"/>
</dbReference>
<evidence type="ECO:0000313" key="5">
    <source>
        <dbReference type="Proteomes" id="UP000712157"/>
    </source>
</evidence>
<dbReference type="SUPFAM" id="SSF48452">
    <property type="entry name" value="TPR-like"/>
    <property type="match status" value="1"/>
</dbReference>
<keyword evidence="5" id="KW-1185">Reference proteome</keyword>
<evidence type="ECO:0000256" key="2">
    <source>
        <dbReference type="ARBA" id="ARBA00023186"/>
    </source>
</evidence>
<dbReference type="SMART" id="SM00271">
    <property type="entry name" value="DnaJ"/>
    <property type="match status" value="1"/>
</dbReference>
<dbReference type="GO" id="GO:0036503">
    <property type="term" value="P:ERAD pathway"/>
    <property type="evidence" value="ECO:0007669"/>
    <property type="project" value="TreeGrafter"/>
</dbReference>
<organism evidence="4 5">
    <name type="scientific">Diplocloster agilis</name>
    <dbReference type="NCBI Taxonomy" id="2850323"/>
    <lineage>
        <taxon>Bacteria</taxon>
        <taxon>Bacillati</taxon>
        <taxon>Bacillota</taxon>
        <taxon>Clostridia</taxon>
        <taxon>Lachnospirales</taxon>
        <taxon>Lachnospiraceae</taxon>
        <taxon>Diplocloster</taxon>
    </lineage>
</organism>
<dbReference type="InterPro" id="IPR036869">
    <property type="entry name" value="J_dom_sf"/>
</dbReference>
<proteinExistence type="predicted"/>
<dbReference type="Proteomes" id="UP000712157">
    <property type="component" value="Unassembled WGS sequence"/>
</dbReference>
<dbReference type="EMBL" id="JAHQCW010000020">
    <property type="protein sequence ID" value="MBU9737372.1"/>
    <property type="molecule type" value="Genomic_DNA"/>
</dbReference>
<dbReference type="Gene3D" id="1.25.40.10">
    <property type="entry name" value="Tetratricopeptide repeat domain"/>
    <property type="match status" value="1"/>
</dbReference>
<dbReference type="PROSITE" id="PS50076">
    <property type="entry name" value="DNAJ_2"/>
    <property type="match status" value="1"/>
</dbReference>
<dbReference type="RefSeq" id="WP_238721942.1">
    <property type="nucleotide sequence ID" value="NZ_JAHQCW010000020.1"/>
</dbReference>
<dbReference type="Pfam" id="PF00226">
    <property type="entry name" value="DnaJ"/>
    <property type="match status" value="1"/>
</dbReference>